<comment type="caution">
    <text evidence="2">The sequence shown here is derived from an EMBL/GenBank/DDBJ whole genome shotgun (WGS) entry which is preliminary data.</text>
</comment>
<gene>
    <name evidence="2" type="ORF">IFK94_07155</name>
</gene>
<accession>A0A8J6Y0D3</accession>
<proteinExistence type="predicted"/>
<dbReference type="EMBL" id="JACXWD010000017">
    <property type="protein sequence ID" value="MBD3867883.1"/>
    <property type="molecule type" value="Genomic_DNA"/>
</dbReference>
<evidence type="ECO:0000313" key="2">
    <source>
        <dbReference type="EMBL" id="MBD3867883.1"/>
    </source>
</evidence>
<dbReference type="AlphaFoldDB" id="A0A8J6Y0D3"/>
<sequence>MKTNRIPVYAILLLCMLAGSAQFLLAQAPAEEAGSDEDKGQSAARRFALFLEAGGGAMSMDNLEANIRNNGTFNSTSLISFSDFTYGQATIGWQLPHDKGRFEATYNGHREDTYSMTATGQWASLTSDSDIGSAALPLVPWWTMEISNGTLHSEMFLPTWFADVNDTDGDSEVDPNEIIYSGSPVVVIDNPAQTDMQNSVQTYDVQYRRWFGGRRYGGTWSAGMRYLEYGGNVPATFWISNDNNQFGWTSGGFQNPLIFTQETTGVGPTASLGFEIKYFRDRLQLFGEARLSFLFQSMQTDSGGFFTLLQDPGGGGSSLLSIPAEVSSEFDKDVWNVSAEAGVRVQLLSGLFFEVAYTTNAYHDVVLLPTQLTIPDVLARIGQPVGGVFRSQDLVYEGVKSTLSFQF</sequence>
<feature type="chain" id="PRO_5035267623" evidence="1">
    <location>
        <begin position="27"/>
        <end position="407"/>
    </location>
</feature>
<keyword evidence="1" id="KW-0732">Signal</keyword>
<protein>
    <submittedName>
        <fullName evidence="2">Uncharacterized protein</fullName>
    </submittedName>
</protein>
<dbReference type="Proteomes" id="UP000648239">
    <property type="component" value="Unassembled WGS sequence"/>
</dbReference>
<reference evidence="2 3" key="1">
    <citation type="submission" date="2020-08" db="EMBL/GenBank/DDBJ databases">
        <title>Acidobacteriota in marine sediments use diverse sulfur dissimilation pathways.</title>
        <authorList>
            <person name="Wasmund K."/>
        </authorList>
    </citation>
    <scope>NUCLEOTIDE SEQUENCE [LARGE SCALE GENOMIC DNA]</scope>
    <source>
        <strain evidence="2">MAG AM4</strain>
    </source>
</reference>
<feature type="signal peptide" evidence="1">
    <location>
        <begin position="1"/>
        <end position="26"/>
    </location>
</feature>
<name>A0A8J6Y0D3_9BACT</name>
<evidence type="ECO:0000256" key="1">
    <source>
        <dbReference type="SAM" id="SignalP"/>
    </source>
</evidence>
<dbReference type="SUPFAM" id="SSF56935">
    <property type="entry name" value="Porins"/>
    <property type="match status" value="1"/>
</dbReference>
<organism evidence="2 3">
    <name type="scientific">Candidatus Polarisedimenticola svalbardensis</name>
    <dbReference type="NCBI Taxonomy" id="2886004"/>
    <lineage>
        <taxon>Bacteria</taxon>
        <taxon>Pseudomonadati</taxon>
        <taxon>Acidobacteriota</taxon>
        <taxon>Candidatus Polarisedimenticolia</taxon>
        <taxon>Candidatus Polarisedimenticolales</taxon>
        <taxon>Candidatus Polarisedimenticolaceae</taxon>
        <taxon>Candidatus Polarisedimenticola</taxon>
    </lineage>
</organism>
<evidence type="ECO:0000313" key="3">
    <source>
        <dbReference type="Proteomes" id="UP000648239"/>
    </source>
</evidence>